<sequence>MVTSSSKNSREARRAEAAALKAAQEQAERRRRRLTILITAVVAAALIVPVAIVVANRAQENARRDAAAEQPIVGEKDVDVPSAGHVSGDVAYPATTPTPTPGGAEAVGSALPPVGGDHDPTPQNCGFYDQPVRDENAVHSLEHGAVWLTYRTDLDEADVSRLREIAQGEPYVLVSPYEDLAAPVVATAWGVQLELDSVDDERLDAFLTRYVQGEQTPEPGAPCSGGVGTPAS</sequence>
<feature type="compositionally biased region" description="Gly residues" evidence="2">
    <location>
        <begin position="223"/>
        <end position="232"/>
    </location>
</feature>
<keyword evidence="3" id="KW-1133">Transmembrane helix</keyword>
<keyword evidence="1" id="KW-0175">Coiled coil</keyword>
<accession>A0A511YYI2</accession>
<keyword evidence="3" id="KW-0472">Membrane</keyword>
<dbReference type="EMBL" id="BJYK01000006">
    <property type="protein sequence ID" value="GEN80260.1"/>
    <property type="molecule type" value="Genomic_DNA"/>
</dbReference>
<name>A0A511YYI2_9CELL</name>
<evidence type="ECO:0000256" key="2">
    <source>
        <dbReference type="SAM" id="MobiDB-lite"/>
    </source>
</evidence>
<keyword evidence="3" id="KW-0812">Transmembrane</keyword>
<evidence type="ECO:0000256" key="1">
    <source>
        <dbReference type="SAM" id="Coils"/>
    </source>
</evidence>
<comment type="caution">
    <text evidence="4">The sequence shown here is derived from an EMBL/GenBank/DDBJ whole genome shotgun (WGS) entry which is preliminary data.</text>
</comment>
<reference evidence="4 5" key="1">
    <citation type="submission" date="2019-07" db="EMBL/GenBank/DDBJ databases">
        <title>Whole genome shotgun sequence of Actinotalea fermentans NBRC 105374.</title>
        <authorList>
            <person name="Hosoyama A."/>
            <person name="Uohara A."/>
            <person name="Ohji S."/>
            <person name="Ichikawa N."/>
        </authorList>
    </citation>
    <scope>NUCLEOTIDE SEQUENCE [LARGE SCALE GENOMIC DNA]</scope>
    <source>
        <strain evidence="4 5">NBRC 105374</strain>
    </source>
</reference>
<feature type="coiled-coil region" evidence="1">
    <location>
        <begin position="10"/>
        <end position="37"/>
    </location>
</feature>
<proteinExistence type="predicted"/>
<dbReference type="Pfam" id="PF11303">
    <property type="entry name" value="DUF3105"/>
    <property type="match status" value="1"/>
</dbReference>
<feature type="region of interest" description="Disordered" evidence="2">
    <location>
        <begin position="213"/>
        <end position="232"/>
    </location>
</feature>
<evidence type="ECO:0000313" key="5">
    <source>
        <dbReference type="Proteomes" id="UP000321484"/>
    </source>
</evidence>
<dbReference type="InterPro" id="IPR021454">
    <property type="entry name" value="DUF3105"/>
</dbReference>
<evidence type="ECO:0000256" key="3">
    <source>
        <dbReference type="SAM" id="Phobius"/>
    </source>
</evidence>
<evidence type="ECO:0000313" key="4">
    <source>
        <dbReference type="EMBL" id="GEN80260.1"/>
    </source>
</evidence>
<keyword evidence="5" id="KW-1185">Reference proteome</keyword>
<dbReference type="Proteomes" id="UP000321484">
    <property type="component" value="Unassembled WGS sequence"/>
</dbReference>
<dbReference type="AlphaFoldDB" id="A0A511YYI2"/>
<protein>
    <recommendedName>
        <fullName evidence="6">DUF3105 domain-containing protein</fullName>
    </recommendedName>
</protein>
<organism evidence="4 5">
    <name type="scientific">Actinotalea fermentans</name>
    <dbReference type="NCBI Taxonomy" id="43671"/>
    <lineage>
        <taxon>Bacteria</taxon>
        <taxon>Bacillati</taxon>
        <taxon>Actinomycetota</taxon>
        <taxon>Actinomycetes</taxon>
        <taxon>Micrococcales</taxon>
        <taxon>Cellulomonadaceae</taxon>
        <taxon>Actinotalea</taxon>
    </lineage>
</organism>
<evidence type="ECO:0008006" key="6">
    <source>
        <dbReference type="Google" id="ProtNLM"/>
    </source>
</evidence>
<gene>
    <name evidence="4" type="ORF">AFE02nite_19940</name>
</gene>
<feature type="transmembrane region" description="Helical" evidence="3">
    <location>
        <begin position="34"/>
        <end position="55"/>
    </location>
</feature>